<sequence>MSKRILIIEDEPPIRTYLQKLLRRAGYDTLAATDGEEGLNLVRSLLPDLVLCDVVMPKLNGYGVLDALKRDRATAHIPFVFLSSKTHCADIEQGLRLGSDAYLTKPIEQTHLLGIIAAQLG</sequence>
<dbReference type="Pfam" id="PF00072">
    <property type="entry name" value="Response_reg"/>
    <property type="match status" value="1"/>
</dbReference>
<reference evidence="4" key="1">
    <citation type="submission" date="2021-02" db="EMBL/GenBank/DDBJ databases">
        <title>The CRISPR/cas machinery reduction and long-range gene transfer in the hot spring cyanobacterium Synechococcus.</title>
        <authorList>
            <person name="Dvorak P."/>
            <person name="Jahodarova E."/>
            <person name="Hasler P."/>
            <person name="Poulickova A."/>
        </authorList>
    </citation>
    <scope>NUCLEOTIDE SEQUENCE</scope>
    <source>
        <strain evidence="4">Rupite</strain>
    </source>
</reference>
<organism evidence="4 5">
    <name type="scientific">Thermostichus vulcanus str. 'Rupite'</name>
    <dbReference type="NCBI Taxonomy" id="2813851"/>
    <lineage>
        <taxon>Bacteria</taxon>
        <taxon>Bacillati</taxon>
        <taxon>Cyanobacteriota</taxon>
        <taxon>Cyanophyceae</taxon>
        <taxon>Thermostichales</taxon>
        <taxon>Thermostichaceae</taxon>
        <taxon>Thermostichus</taxon>
    </lineage>
</organism>
<evidence type="ECO:0000259" key="3">
    <source>
        <dbReference type="PROSITE" id="PS50110"/>
    </source>
</evidence>
<evidence type="ECO:0000256" key="2">
    <source>
        <dbReference type="PROSITE-ProRule" id="PRU00169"/>
    </source>
</evidence>
<evidence type="ECO:0000313" key="5">
    <source>
        <dbReference type="Proteomes" id="UP000830835"/>
    </source>
</evidence>
<dbReference type="SMART" id="SM00448">
    <property type="entry name" value="REC"/>
    <property type="match status" value="1"/>
</dbReference>
<dbReference type="PROSITE" id="PS50110">
    <property type="entry name" value="RESPONSE_REGULATORY"/>
    <property type="match status" value="1"/>
</dbReference>
<accession>A0ABT0C857</accession>
<protein>
    <submittedName>
        <fullName evidence="4">Response regulator</fullName>
    </submittedName>
</protein>
<feature type="domain" description="Response regulatory" evidence="3">
    <location>
        <begin position="4"/>
        <end position="120"/>
    </location>
</feature>
<dbReference type="SUPFAM" id="SSF52172">
    <property type="entry name" value="CheY-like"/>
    <property type="match status" value="1"/>
</dbReference>
<dbReference type="Gene3D" id="3.40.50.2300">
    <property type="match status" value="1"/>
</dbReference>
<dbReference type="EMBL" id="JAFIRA010000004">
    <property type="protein sequence ID" value="MCJ2541889.1"/>
    <property type="molecule type" value="Genomic_DNA"/>
</dbReference>
<evidence type="ECO:0000313" key="4">
    <source>
        <dbReference type="EMBL" id="MCJ2541889.1"/>
    </source>
</evidence>
<feature type="modified residue" description="4-aspartylphosphate" evidence="2">
    <location>
        <position position="53"/>
    </location>
</feature>
<dbReference type="InterPro" id="IPR001789">
    <property type="entry name" value="Sig_transdc_resp-reg_receiver"/>
</dbReference>
<dbReference type="PANTHER" id="PTHR44591:SF23">
    <property type="entry name" value="CHEY SUBFAMILY"/>
    <property type="match status" value="1"/>
</dbReference>
<gene>
    <name evidence="4" type="ORF">JX360_03035</name>
</gene>
<keyword evidence="5" id="KW-1185">Reference proteome</keyword>
<dbReference type="RefSeq" id="WP_244349098.1">
    <property type="nucleotide sequence ID" value="NZ_JAFIRA010000004.1"/>
</dbReference>
<evidence type="ECO:0000256" key="1">
    <source>
        <dbReference type="ARBA" id="ARBA00022553"/>
    </source>
</evidence>
<dbReference type="PANTHER" id="PTHR44591">
    <property type="entry name" value="STRESS RESPONSE REGULATOR PROTEIN 1"/>
    <property type="match status" value="1"/>
</dbReference>
<keyword evidence="1 2" id="KW-0597">Phosphoprotein</keyword>
<comment type="caution">
    <text evidence="4">The sequence shown here is derived from an EMBL/GenBank/DDBJ whole genome shotgun (WGS) entry which is preliminary data.</text>
</comment>
<proteinExistence type="predicted"/>
<dbReference type="CDD" id="cd17574">
    <property type="entry name" value="REC_OmpR"/>
    <property type="match status" value="1"/>
</dbReference>
<dbReference type="InterPro" id="IPR011006">
    <property type="entry name" value="CheY-like_superfamily"/>
</dbReference>
<dbReference type="InterPro" id="IPR050595">
    <property type="entry name" value="Bact_response_regulator"/>
</dbReference>
<name>A0ABT0C857_THEVL</name>
<dbReference type="Proteomes" id="UP000830835">
    <property type="component" value="Unassembled WGS sequence"/>
</dbReference>